<gene>
    <name evidence="3" type="ORF">UABAM_04720</name>
</gene>
<evidence type="ECO:0000256" key="1">
    <source>
        <dbReference type="SAM" id="Coils"/>
    </source>
</evidence>
<feature type="transmembrane region" description="Helical" evidence="2">
    <location>
        <begin position="15"/>
        <end position="34"/>
    </location>
</feature>
<dbReference type="RefSeq" id="WP_151970398.1">
    <property type="nucleotide sequence ID" value="NZ_AP019860.1"/>
</dbReference>
<evidence type="ECO:0000256" key="2">
    <source>
        <dbReference type="SAM" id="Phobius"/>
    </source>
</evidence>
<name>A0A5S9IR25_UABAM</name>
<proteinExistence type="predicted"/>
<evidence type="ECO:0000313" key="4">
    <source>
        <dbReference type="Proteomes" id="UP000326354"/>
    </source>
</evidence>
<dbReference type="KEGG" id="uam:UABAM_04720"/>
<keyword evidence="1" id="KW-0175">Coiled coil</keyword>
<feature type="coiled-coil region" evidence="1">
    <location>
        <begin position="172"/>
        <end position="199"/>
    </location>
</feature>
<keyword evidence="2" id="KW-0812">Transmembrane</keyword>
<protein>
    <submittedName>
        <fullName evidence="3">Uncharacterized protein</fullName>
    </submittedName>
</protein>
<feature type="transmembrane region" description="Helical" evidence="2">
    <location>
        <begin position="73"/>
        <end position="92"/>
    </location>
</feature>
<feature type="transmembrane region" description="Helical" evidence="2">
    <location>
        <begin position="41"/>
        <end position="61"/>
    </location>
</feature>
<keyword evidence="2" id="KW-1133">Transmembrane helix</keyword>
<accession>A0A5S9IR25</accession>
<dbReference type="AlphaFoldDB" id="A0A5S9IR25"/>
<sequence>MEYYELEQQRTETKWVWITLMINYIALVYADNLTRTEYGSLAIVVRIMVLTISLSLFMSLGRLGRRTGVGSCLGIFLAIIPFINTLYAFFLLKKSRKLLDRVGIKRSDYSLTAKKVFYDFDTFKKLNKYYFTDEMLISYDEQKFQKIGELLEEWNLYDFFYRKGLLSRLMHYSLRNEKYKKLEETIENISEEIKNAIDYDRPIEKKIYFIKSFYLQRKYLINNKLNKYYFDDKMLTLYDEKKLKKLKTLIKRWEVYESLIKKKILFYYALGIIHKRLQKLVEKTSEEIKTALGYQKIVYKDIDFIKSFCEAQRIYLQKTKYDFSNEMLNFYDENKLQLLQQIIDHKGPHDHKVINEICSKIKKNIGYSQKVDDELSFVESFYYTQKEFLSKEHRNET</sequence>
<evidence type="ECO:0000313" key="3">
    <source>
        <dbReference type="EMBL" id="BBM86334.1"/>
    </source>
</evidence>
<keyword evidence="4" id="KW-1185">Reference proteome</keyword>
<keyword evidence="2" id="KW-0472">Membrane</keyword>
<reference evidence="3 4" key="1">
    <citation type="submission" date="2019-08" db="EMBL/GenBank/DDBJ databases">
        <title>Complete genome sequence of Candidatus Uab amorphum.</title>
        <authorList>
            <person name="Shiratori T."/>
            <person name="Suzuki S."/>
            <person name="Kakizawa Y."/>
            <person name="Ishida K."/>
        </authorList>
    </citation>
    <scope>NUCLEOTIDE SEQUENCE [LARGE SCALE GENOMIC DNA]</scope>
    <source>
        <strain evidence="3 4">SRT547</strain>
    </source>
</reference>
<organism evidence="3 4">
    <name type="scientific">Uabimicrobium amorphum</name>
    <dbReference type="NCBI Taxonomy" id="2596890"/>
    <lineage>
        <taxon>Bacteria</taxon>
        <taxon>Pseudomonadati</taxon>
        <taxon>Planctomycetota</taxon>
        <taxon>Candidatus Uabimicrobiia</taxon>
        <taxon>Candidatus Uabimicrobiales</taxon>
        <taxon>Candidatus Uabimicrobiaceae</taxon>
        <taxon>Candidatus Uabimicrobium</taxon>
    </lineage>
</organism>
<dbReference type="EMBL" id="AP019860">
    <property type="protein sequence ID" value="BBM86334.1"/>
    <property type="molecule type" value="Genomic_DNA"/>
</dbReference>
<dbReference type="Proteomes" id="UP000326354">
    <property type="component" value="Chromosome"/>
</dbReference>